<dbReference type="Proteomes" id="UP001628156">
    <property type="component" value="Unassembled WGS sequence"/>
</dbReference>
<sequence>MQRNSKEDIEQNEKKKAERVKTRVEISDLVNEKTGIPHLQNLLKDFLLHQNEDYLQNISQLLEIYKTWGKNVRPGISFEQFVAQLYKLGKNEIMCDWLRNEENKGRTEEEEFQPYQYMENQTEDIEQYFNSTNEDNQSIEEGEEYF</sequence>
<evidence type="ECO:0000313" key="3">
    <source>
        <dbReference type="Proteomes" id="UP001628156"/>
    </source>
</evidence>
<name>A0ABQ0DFA8_9EUKA</name>
<evidence type="ECO:0000313" key="2">
    <source>
        <dbReference type="EMBL" id="GAB1221547.1"/>
    </source>
</evidence>
<feature type="domain" description="Chromosome segregation in meiosis protein 3" evidence="1">
    <location>
        <begin position="28"/>
        <end position="100"/>
    </location>
</feature>
<reference evidence="2 3" key="1">
    <citation type="journal article" date="2019" name="PLoS Negl. Trop. Dis.">
        <title>Whole genome sequencing of Entamoeba nuttalli reveals mammalian host-related molecular signatures and a novel octapeptide-repeat surface protein.</title>
        <authorList>
            <person name="Tanaka M."/>
            <person name="Makiuchi T."/>
            <person name="Komiyama T."/>
            <person name="Shiina T."/>
            <person name="Osaki K."/>
            <person name="Tachibana H."/>
        </authorList>
    </citation>
    <scope>NUCLEOTIDE SEQUENCE [LARGE SCALE GENOMIC DNA]</scope>
    <source>
        <strain evidence="2 3">P19-061405</strain>
    </source>
</reference>
<gene>
    <name evidence="2" type="ORF">ENUP19_0082G0078</name>
</gene>
<protein>
    <recommendedName>
        <fullName evidence="1">Chromosome segregation in meiosis protein 3 domain-containing protein</fullName>
    </recommendedName>
</protein>
<keyword evidence="3" id="KW-1185">Reference proteome</keyword>
<dbReference type="InterPro" id="IPR012923">
    <property type="entry name" value="Csm3"/>
</dbReference>
<proteinExistence type="predicted"/>
<dbReference type="EMBL" id="BAAFRS010000082">
    <property type="protein sequence ID" value="GAB1221547.1"/>
    <property type="molecule type" value="Genomic_DNA"/>
</dbReference>
<accession>A0ABQ0DFA8</accession>
<dbReference type="Pfam" id="PF07962">
    <property type="entry name" value="Swi3"/>
    <property type="match status" value="1"/>
</dbReference>
<evidence type="ECO:0000259" key="1">
    <source>
        <dbReference type="Pfam" id="PF07962"/>
    </source>
</evidence>
<comment type="caution">
    <text evidence="2">The sequence shown here is derived from an EMBL/GenBank/DDBJ whole genome shotgun (WGS) entry which is preliminary data.</text>
</comment>
<organism evidence="2 3">
    <name type="scientific">Entamoeba nuttalli</name>
    <dbReference type="NCBI Taxonomy" id="412467"/>
    <lineage>
        <taxon>Eukaryota</taxon>
        <taxon>Amoebozoa</taxon>
        <taxon>Evosea</taxon>
        <taxon>Archamoebae</taxon>
        <taxon>Mastigamoebida</taxon>
        <taxon>Entamoebidae</taxon>
        <taxon>Entamoeba</taxon>
    </lineage>
</organism>